<dbReference type="PROSITE" id="PS50011">
    <property type="entry name" value="PROTEIN_KINASE_DOM"/>
    <property type="match status" value="1"/>
</dbReference>
<gene>
    <name evidence="2" type="ORF">AAF712_014455</name>
</gene>
<feature type="domain" description="Protein kinase" evidence="1">
    <location>
        <begin position="234"/>
        <end position="518"/>
    </location>
</feature>
<keyword evidence="3" id="KW-1185">Reference proteome</keyword>
<comment type="caution">
    <text evidence="2">The sequence shown here is derived from an EMBL/GenBank/DDBJ whole genome shotgun (WGS) entry which is preliminary data.</text>
</comment>
<dbReference type="InterPro" id="IPR059179">
    <property type="entry name" value="MLKL-like_MCAfunc"/>
</dbReference>
<reference evidence="2 3" key="1">
    <citation type="submission" date="2024-05" db="EMBL/GenBank/DDBJ databases">
        <title>A draft genome resource for the thread blight pathogen Marasmius tenuissimus strain MS-2.</title>
        <authorList>
            <person name="Yulfo-Soto G.E."/>
            <person name="Baruah I.K."/>
            <person name="Amoako-Attah I."/>
            <person name="Bukari Y."/>
            <person name="Meinhardt L.W."/>
            <person name="Bailey B.A."/>
            <person name="Cohen S.P."/>
        </authorList>
    </citation>
    <scope>NUCLEOTIDE SEQUENCE [LARGE SCALE GENOMIC DNA]</scope>
    <source>
        <strain evidence="2 3">MS-2</strain>
    </source>
</reference>
<organism evidence="2 3">
    <name type="scientific">Marasmius tenuissimus</name>
    <dbReference type="NCBI Taxonomy" id="585030"/>
    <lineage>
        <taxon>Eukaryota</taxon>
        <taxon>Fungi</taxon>
        <taxon>Dikarya</taxon>
        <taxon>Basidiomycota</taxon>
        <taxon>Agaricomycotina</taxon>
        <taxon>Agaricomycetes</taxon>
        <taxon>Agaricomycetidae</taxon>
        <taxon>Agaricales</taxon>
        <taxon>Marasmiineae</taxon>
        <taxon>Marasmiaceae</taxon>
        <taxon>Marasmius</taxon>
    </lineage>
</organism>
<protein>
    <recommendedName>
        <fullName evidence="1">Protein kinase domain-containing protein</fullName>
    </recommendedName>
</protein>
<evidence type="ECO:0000259" key="1">
    <source>
        <dbReference type="PROSITE" id="PS50011"/>
    </source>
</evidence>
<sequence length="540" mass="60695">MAPGQDPWLVLGKTLAVFAAKTSPVPGLLPTAEALADLLTSCESTNANRHSTSRVCLECYNLLLAVWKDEVKPPTTQQQAFDDVKETIQDVKNQAATWTQLSWGRAFVRQKHIQEGIEQCKVKISECSMRLQLASDAETSQWQAELSAGARVDREELVAFMCETKNGRVIADEVTKEFGENSIQEVKEIMRMMQQYLAELRKGSSGNEEQAIGLSRNLYELQSRTKIPLPDANLVSGEITGMDTFAVAGTATVDVYRGRYLQQETVAIKVIRVYDGDEDTMRRFLREVRIWEKVWSIDKGRYILPFYGFSWQVGQGRPYMVSPWQENGSALAYVKRHDANLDYRRLIRDIAHGIHVLHCLTDPPVIHGNIQAANILIDAEGNPLLADFGLSKMIEDMTGVPFTQSQGLANLYRWFAPEVIGYGTISLASDVYSFAMTILELLTHTWPYAEYRHTVEIVIRASNGHKPRRPTDERVVERGLDDQLWQLMAECWTCLFSERPGIEKVLEVLTARADDSALVDPHGNAASACTREVPIIPGEE</sequence>
<dbReference type="Gene3D" id="1.20.930.20">
    <property type="entry name" value="Adaptor protein Cbl, N-terminal domain"/>
    <property type="match status" value="1"/>
</dbReference>
<dbReference type="InterPro" id="IPR036537">
    <property type="entry name" value="Adaptor_Cbl_N_dom_sf"/>
</dbReference>
<dbReference type="InterPro" id="IPR001245">
    <property type="entry name" value="Ser-Thr/Tyr_kinase_cat_dom"/>
</dbReference>
<accession>A0ABR2ZB26</accession>
<evidence type="ECO:0000313" key="3">
    <source>
        <dbReference type="Proteomes" id="UP001437256"/>
    </source>
</evidence>
<dbReference type="Pfam" id="PF07714">
    <property type="entry name" value="PK_Tyr_Ser-Thr"/>
    <property type="match status" value="1"/>
</dbReference>
<dbReference type="InterPro" id="IPR000719">
    <property type="entry name" value="Prot_kinase_dom"/>
</dbReference>
<dbReference type="SUPFAM" id="SSF56112">
    <property type="entry name" value="Protein kinase-like (PK-like)"/>
    <property type="match status" value="1"/>
</dbReference>
<dbReference type="Gene3D" id="1.10.510.10">
    <property type="entry name" value="Transferase(Phosphotransferase) domain 1"/>
    <property type="match status" value="1"/>
</dbReference>
<proteinExistence type="predicted"/>
<name>A0ABR2ZB26_9AGAR</name>
<dbReference type="EMBL" id="JBBXMP010000270">
    <property type="protein sequence ID" value="KAL0058851.1"/>
    <property type="molecule type" value="Genomic_DNA"/>
</dbReference>
<evidence type="ECO:0000313" key="2">
    <source>
        <dbReference type="EMBL" id="KAL0058851.1"/>
    </source>
</evidence>
<dbReference type="InterPro" id="IPR051681">
    <property type="entry name" value="Ser/Thr_Kinases-Pseudokinases"/>
</dbReference>
<dbReference type="Proteomes" id="UP001437256">
    <property type="component" value="Unassembled WGS sequence"/>
</dbReference>
<dbReference type="CDD" id="cd21037">
    <property type="entry name" value="MLKL_NTD"/>
    <property type="match status" value="1"/>
</dbReference>
<dbReference type="InterPro" id="IPR011009">
    <property type="entry name" value="Kinase-like_dom_sf"/>
</dbReference>
<dbReference type="PANTHER" id="PTHR44329">
    <property type="entry name" value="SERINE/THREONINE-PROTEIN KINASE TNNI3K-RELATED"/>
    <property type="match status" value="1"/>
</dbReference>